<protein>
    <submittedName>
        <fullName evidence="1">Uncharacterized protein</fullName>
    </submittedName>
</protein>
<evidence type="ECO:0000313" key="2">
    <source>
        <dbReference type="Proteomes" id="UP001172911"/>
    </source>
</evidence>
<organism evidence="1 2">
    <name type="scientific">Desulforamulus aquiferis</name>
    <dbReference type="NCBI Taxonomy" id="1397668"/>
    <lineage>
        <taxon>Bacteria</taxon>
        <taxon>Bacillati</taxon>
        <taxon>Bacillota</taxon>
        <taxon>Clostridia</taxon>
        <taxon>Eubacteriales</taxon>
        <taxon>Peptococcaceae</taxon>
        <taxon>Desulforamulus</taxon>
    </lineage>
</organism>
<comment type="caution">
    <text evidence="1">The sequence shown here is derived from an EMBL/GenBank/DDBJ whole genome shotgun (WGS) entry which is preliminary data.</text>
</comment>
<gene>
    <name evidence="1" type="ORF">P6N53_00520</name>
</gene>
<sequence length="185" mass="20607">MGQSGIVATTFLRLYGMEVIMILVSNFREVVDIRKSCGEDFEACSNCSCPLKAKGTLGMSVCELVTSHISAEPESVDIVCNCPFEEDPLGIKDFFEHCDRGYIRPTSRQLDFMKRQEDKCKNCPANTRYTMHHSRLNIEISPHLCTTLKSTAQTIRNAASGNSCCIISHRPPKLSPKAVSNSIKR</sequence>
<reference evidence="1" key="1">
    <citation type="journal article" date="2023" name="J. Hazard. Mater.">
        <title>Anaerobic biodegradation of pyrene and benzo[a]pyrene by a new sulfate-reducing Desulforamulus aquiferis strain DSA.</title>
        <authorList>
            <person name="Zhang Z."/>
            <person name="Sun J."/>
            <person name="Gong X."/>
            <person name="Wang C."/>
            <person name="Wang H."/>
        </authorList>
    </citation>
    <scope>NUCLEOTIDE SEQUENCE</scope>
    <source>
        <strain evidence="1">DSA</strain>
    </source>
</reference>
<dbReference type="EMBL" id="JARPTC010000001">
    <property type="protein sequence ID" value="MDO7785715.1"/>
    <property type="molecule type" value="Genomic_DNA"/>
</dbReference>
<reference evidence="1" key="2">
    <citation type="submission" date="2023-03" db="EMBL/GenBank/DDBJ databases">
        <authorList>
            <person name="Zhang Z."/>
        </authorList>
    </citation>
    <scope>NUCLEOTIDE SEQUENCE</scope>
    <source>
        <strain evidence="1">DSA</strain>
    </source>
</reference>
<dbReference type="AlphaFoldDB" id="A0AAW7ZA43"/>
<dbReference type="Proteomes" id="UP001172911">
    <property type="component" value="Unassembled WGS sequence"/>
</dbReference>
<proteinExistence type="predicted"/>
<keyword evidence="2" id="KW-1185">Reference proteome</keyword>
<evidence type="ECO:0000313" key="1">
    <source>
        <dbReference type="EMBL" id="MDO7785715.1"/>
    </source>
</evidence>
<name>A0AAW7ZA43_9FIRM</name>
<accession>A0AAW7ZA43</accession>